<protein>
    <submittedName>
        <fullName evidence="2">Uncharacterized protein</fullName>
    </submittedName>
</protein>
<comment type="caution">
    <text evidence="2">The sequence shown here is derived from an EMBL/GenBank/DDBJ whole genome shotgun (WGS) entry which is preliminary data.</text>
</comment>
<name>A0A2W5MC73_ANCNO</name>
<gene>
    <name evidence="2" type="ORF">DI565_11365</name>
</gene>
<reference evidence="2 3" key="1">
    <citation type="submission" date="2017-08" db="EMBL/GenBank/DDBJ databases">
        <title>Infants hospitalized years apart are colonized by the same room-sourced microbial strains.</title>
        <authorList>
            <person name="Brooks B."/>
            <person name="Olm M.R."/>
            <person name="Firek B.A."/>
            <person name="Baker R."/>
            <person name="Thomas B.C."/>
            <person name="Morowitz M.J."/>
            <person name="Banfield J.F."/>
        </authorList>
    </citation>
    <scope>NUCLEOTIDE SEQUENCE [LARGE SCALE GENOMIC DNA]</scope>
    <source>
        <strain evidence="2">S2_005_003_R2_43</strain>
    </source>
</reference>
<accession>A0A2W5MC73</accession>
<dbReference type="AlphaFoldDB" id="A0A2W5MC73"/>
<proteinExistence type="predicted"/>
<keyword evidence="1" id="KW-0732">Signal</keyword>
<evidence type="ECO:0000256" key="1">
    <source>
        <dbReference type="SAM" id="SignalP"/>
    </source>
</evidence>
<feature type="chain" id="PRO_5015985376" evidence="1">
    <location>
        <begin position="19"/>
        <end position="98"/>
    </location>
</feature>
<sequence length="98" mass="10068">MRAALAVVVALASFPAAAASPDAWAAHDAEVAKSCAEASGLVRTKTLPPVEFEAHSVTRVTGRIASGGMKGTRETMLCLFDKKTRKATVSAAPAVAGW</sequence>
<evidence type="ECO:0000313" key="2">
    <source>
        <dbReference type="EMBL" id="PZQ15023.1"/>
    </source>
</evidence>
<evidence type="ECO:0000313" key="3">
    <source>
        <dbReference type="Proteomes" id="UP000249577"/>
    </source>
</evidence>
<organism evidence="2 3">
    <name type="scientific">Ancylobacter novellus</name>
    <name type="common">Thiobacillus novellus</name>
    <dbReference type="NCBI Taxonomy" id="921"/>
    <lineage>
        <taxon>Bacteria</taxon>
        <taxon>Pseudomonadati</taxon>
        <taxon>Pseudomonadota</taxon>
        <taxon>Alphaproteobacteria</taxon>
        <taxon>Hyphomicrobiales</taxon>
        <taxon>Xanthobacteraceae</taxon>
        <taxon>Ancylobacter</taxon>
    </lineage>
</organism>
<dbReference type="EMBL" id="QFPN01000005">
    <property type="protein sequence ID" value="PZQ15023.1"/>
    <property type="molecule type" value="Genomic_DNA"/>
</dbReference>
<dbReference type="Proteomes" id="UP000249577">
    <property type="component" value="Unassembled WGS sequence"/>
</dbReference>
<feature type="signal peptide" evidence="1">
    <location>
        <begin position="1"/>
        <end position="18"/>
    </location>
</feature>